<evidence type="ECO:0000313" key="2">
    <source>
        <dbReference type="EMBL" id="MDP4544590.1"/>
    </source>
</evidence>
<dbReference type="EMBL" id="JAVAJI010000007">
    <property type="protein sequence ID" value="MDP4544590.1"/>
    <property type="molecule type" value="Genomic_DNA"/>
</dbReference>
<protein>
    <submittedName>
        <fullName evidence="2">Uncharacterized protein</fullName>
    </submittedName>
</protein>
<accession>A0ABT9HGW8</accession>
<dbReference type="Proteomes" id="UP001228171">
    <property type="component" value="Unassembled WGS sequence"/>
</dbReference>
<evidence type="ECO:0000256" key="1">
    <source>
        <dbReference type="SAM" id="SignalP"/>
    </source>
</evidence>
<feature type="chain" id="PRO_5046588330" evidence="1">
    <location>
        <begin position="23"/>
        <end position="161"/>
    </location>
</feature>
<name>A0ABT9HGW8_9GAMM</name>
<feature type="signal peptide" evidence="1">
    <location>
        <begin position="1"/>
        <end position="22"/>
    </location>
</feature>
<comment type="caution">
    <text evidence="2">The sequence shown here is derived from an EMBL/GenBank/DDBJ whole genome shotgun (WGS) entry which is preliminary data.</text>
</comment>
<sequence length="161" mass="18368">MQKTIFSIMMLIIGFFAMSATANLTETLQTTFAMKVTTIADMYQQDVDNQGQDYPVVLHQYGSPELKAAMQLERDYFAREQMSCHIGYDVLWSSQDPDYEQDKQFAVTEQGLVQVSLAQGDDVYYELSCKSVDNDVACQVTDVILDEDGKSLREYLLEHCR</sequence>
<reference evidence="2 3" key="1">
    <citation type="submission" date="2023-08" db="EMBL/GenBank/DDBJ databases">
        <authorList>
            <person name="Kumar R."/>
        </authorList>
    </citation>
    <scope>NUCLEOTIDE SEQUENCE [LARGE SCALE GENOMIC DNA]</scope>
    <source>
        <strain evidence="2 3">LUR13</strain>
    </source>
</reference>
<dbReference type="RefSeq" id="WP_193030112.1">
    <property type="nucleotide sequence ID" value="NZ_JAVAJI010000007.1"/>
</dbReference>
<keyword evidence="3" id="KW-1185">Reference proteome</keyword>
<evidence type="ECO:0000313" key="3">
    <source>
        <dbReference type="Proteomes" id="UP001228171"/>
    </source>
</evidence>
<gene>
    <name evidence="2" type="ORF">Q8P09_05815</name>
</gene>
<keyword evidence="1" id="KW-0732">Signal</keyword>
<organism evidence="2 3">
    <name type="scientific">Psychrobacter faecalis</name>
    <dbReference type="NCBI Taxonomy" id="180588"/>
    <lineage>
        <taxon>Bacteria</taxon>
        <taxon>Pseudomonadati</taxon>
        <taxon>Pseudomonadota</taxon>
        <taxon>Gammaproteobacteria</taxon>
        <taxon>Moraxellales</taxon>
        <taxon>Moraxellaceae</taxon>
        <taxon>Psychrobacter</taxon>
    </lineage>
</organism>
<proteinExistence type="predicted"/>